<sequence length="86" mass="10224">MMPVQLVPYVAGYSRLFVRPSRNRIGEDFSRTNNKTRRVRPRKQRKERARRHSFIPPSGYKRFNGQTKARIWTTARQRVTTSSSSR</sequence>
<feature type="region of interest" description="Disordered" evidence="1">
    <location>
        <begin position="27"/>
        <end position="60"/>
    </location>
</feature>
<organism evidence="2 3">
    <name type="scientific">Phytophthora infestans</name>
    <name type="common">Potato late blight agent</name>
    <name type="synonym">Botrytis infestans</name>
    <dbReference type="NCBI Taxonomy" id="4787"/>
    <lineage>
        <taxon>Eukaryota</taxon>
        <taxon>Sar</taxon>
        <taxon>Stramenopiles</taxon>
        <taxon>Oomycota</taxon>
        <taxon>Peronosporomycetes</taxon>
        <taxon>Peronosporales</taxon>
        <taxon>Peronosporaceae</taxon>
        <taxon>Phytophthora</taxon>
    </lineage>
</organism>
<feature type="compositionally biased region" description="Basic residues" evidence="1">
    <location>
        <begin position="34"/>
        <end position="53"/>
    </location>
</feature>
<evidence type="ECO:0000256" key="1">
    <source>
        <dbReference type="SAM" id="MobiDB-lite"/>
    </source>
</evidence>
<evidence type="ECO:0000313" key="3">
    <source>
        <dbReference type="Proteomes" id="UP000602510"/>
    </source>
</evidence>
<comment type="caution">
    <text evidence="2">The sequence shown here is derived from an EMBL/GenBank/DDBJ whole genome shotgun (WGS) entry which is preliminary data.</text>
</comment>
<dbReference type="AlphaFoldDB" id="A0A833SDN2"/>
<reference evidence="2" key="1">
    <citation type="submission" date="2020-04" db="EMBL/GenBank/DDBJ databases">
        <title>Hybrid Assembly of Korean Phytophthora infestans isolates.</title>
        <authorList>
            <person name="Prokchorchik M."/>
            <person name="Lee Y."/>
            <person name="Seo J."/>
            <person name="Cho J.-H."/>
            <person name="Park Y.-E."/>
            <person name="Jang D.-C."/>
            <person name="Im J.-S."/>
            <person name="Choi J.-G."/>
            <person name="Park H.-J."/>
            <person name="Lee G.-B."/>
            <person name="Lee Y.-G."/>
            <person name="Hong S.-Y."/>
            <person name="Cho K."/>
            <person name="Sohn K.H."/>
        </authorList>
    </citation>
    <scope>NUCLEOTIDE SEQUENCE</scope>
    <source>
        <strain evidence="2">KR_1_A1</strain>
    </source>
</reference>
<dbReference type="Proteomes" id="UP000602510">
    <property type="component" value="Unassembled WGS sequence"/>
</dbReference>
<accession>A0A833SDN2</accession>
<dbReference type="EMBL" id="WSZM01001122">
    <property type="protein sequence ID" value="KAF4028209.1"/>
    <property type="molecule type" value="Genomic_DNA"/>
</dbReference>
<name>A0A833SDN2_PHYIN</name>
<keyword evidence="3" id="KW-1185">Reference proteome</keyword>
<protein>
    <submittedName>
        <fullName evidence="2">Uncharacterized protein</fullName>
    </submittedName>
</protein>
<gene>
    <name evidence="2" type="ORF">GN244_ATG20126</name>
</gene>
<evidence type="ECO:0000313" key="2">
    <source>
        <dbReference type="EMBL" id="KAF4028209.1"/>
    </source>
</evidence>
<proteinExistence type="predicted"/>